<name>A0AAD7GDW6_MYCRO</name>
<evidence type="ECO:0000313" key="2">
    <source>
        <dbReference type="Proteomes" id="UP001221757"/>
    </source>
</evidence>
<dbReference type="Proteomes" id="UP001221757">
    <property type="component" value="Unassembled WGS sequence"/>
</dbReference>
<sequence>MLGIIIRVTSQHRSIAPMIRAVSAISANTQDRPHTIQAAVGGSQQSSAAGDYYNSRCGARRSSSLCIRCGGDMGGLLRYRHTYGYTLLVSGLEFARAGRRGSVQGQMKEAASLSMSCRVRERWASTMHLMIAGGRCRRHSSVYIIYEALRFTCASPAGGICQRLVGMSGAGPVGVESSQGTNWNGIRDGVGISPISDRDTSRLSDGAEGRMSLVELLLHKTVIDLRAGLFTGSTVNNSSINPFGHGTHELRIFLGIIDALNDHNPMPCHPFIFSGSLGGNIDILRAH</sequence>
<dbReference type="AlphaFoldDB" id="A0AAD7GDW6"/>
<dbReference type="EMBL" id="JARKIE010000097">
    <property type="protein sequence ID" value="KAJ7686327.1"/>
    <property type="molecule type" value="Genomic_DNA"/>
</dbReference>
<accession>A0AAD7GDW6</accession>
<comment type="caution">
    <text evidence="1">The sequence shown here is derived from an EMBL/GenBank/DDBJ whole genome shotgun (WGS) entry which is preliminary data.</text>
</comment>
<organism evidence="1 2">
    <name type="scientific">Mycena rosella</name>
    <name type="common">Pink bonnet</name>
    <name type="synonym">Agaricus rosellus</name>
    <dbReference type="NCBI Taxonomy" id="1033263"/>
    <lineage>
        <taxon>Eukaryota</taxon>
        <taxon>Fungi</taxon>
        <taxon>Dikarya</taxon>
        <taxon>Basidiomycota</taxon>
        <taxon>Agaricomycotina</taxon>
        <taxon>Agaricomycetes</taxon>
        <taxon>Agaricomycetidae</taxon>
        <taxon>Agaricales</taxon>
        <taxon>Marasmiineae</taxon>
        <taxon>Mycenaceae</taxon>
        <taxon>Mycena</taxon>
    </lineage>
</organism>
<reference evidence="1" key="1">
    <citation type="submission" date="2023-03" db="EMBL/GenBank/DDBJ databases">
        <title>Massive genome expansion in bonnet fungi (Mycena s.s.) driven by repeated elements and novel gene families across ecological guilds.</title>
        <authorList>
            <consortium name="Lawrence Berkeley National Laboratory"/>
            <person name="Harder C.B."/>
            <person name="Miyauchi S."/>
            <person name="Viragh M."/>
            <person name="Kuo A."/>
            <person name="Thoen E."/>
            <person name="Andreopoulos B."/>
            <person name="Lu D."/>
            <person name="Skrede I."/>
            <person name="Drula E."/>
            <person name="Henrissat B."/>
            <person name="Morin E."/>
            <person name="Kohler A."/>
            <person name="Barry K."/>
            <person name="LaButti K."/>
            <person name="Morin E."/>
            <person name="Salamov A."/>
            <person name="Lipzen A."/>
            <person name="Mereny Z."/>
            <person name="Hegedus B."/>
            <person name="Baldrian P."/>
            <person name="Stursova M."/>
            <person name="Weitz H."/>
            <person name="Taylor A."/>
            <person name="Grigoriev I.V."/>
            <person name="Nagy L.G."/>
            <person name="Martin F."/>
            <person name="Kauserud H."/>
        </authorList>
    </citation>
    <scope>NUCLEOTIDE SEQUENCE</scope>
    <source>
        <strain evidence="1">CBHHK067</strain>
    </source>
</reference>
<gene>
    <name evidence="1" type="ORF">B0H17DRAFT_1137024</name>
</gene>
<evidence type="ECO:0000313" key="1">
    <source>
        <dbReference type="EMBL" id="KAJ7686327.1"/>
    </source>
</evidence>
<proteinExistence type="predicted"/>
<protein>
    <submittedName>
        <fullName evidence="1">Uncharacterized protein</fullName>
    </submittedName>
</protein>
<keyword evidence="2" id="KW-1185">Reference proteome</keyword>